<dbReference type="EMBL" id="AUZZ01010272">
    <property type="protein sequence ID" value="EQD30349.1"/>
    <property type="molecule type" value="Genomic_DNA"/>
</dbReference>
<dbReference type="AlphaFoldDB" id="T0ZNP6"/>
<organism evidence="2">
    <name type="scientific">mine drainage metagenome</name>
    <dbReference type="NCBI Taxonomy" id="410659"/>
    <lineage>
        <taxon>unclassified sequences</taxon>
        <taxon>metagenomes</taxon>
        <taxon>ecological metagenomes</taxon>
    </lineage>
</organism>
<dbReference type="SUPFAM" id="SSF49299">
    <property type="entry name" value="PKD domain"/>
    <property type="match status" value="1"/>
</dbReference>
<dbReference type="InterPro" id="IPR036852">
    <property type="entry name" value="Peptidase_S8/S53_dom_sf"/>
</dbReference>
<accession>T0ZNP6</accession>
<dbReference type="Gene3D" id="3.40.50.200">
    <property type="entry name" value="Peptidase S8/S53 domain"/>
    <property type="match status" value="1"/>
</dbReference>
<dbReference type="GO" id="GO:0004252">
    <property type="term" value="F:serine-type endopeptidase activity"/>
    <property type="evidence" value="ECO:0007669"/>
    <property type="project" value="InterPro"/>
</dbReference>
<protein>
    <submittedName>
        <fullName evidence="2">Serine protease, subtilase family</fullName>
    </submittedName>
</protein>
<evidence type="ECO:0000313" key="2">
    <source>
        <dbReference type="EMBL" id="EQD30349.1"/>
    </source>
</evidence>
<proteinExistence type="predicted"/>
<reference evidence="2" key="2">
    <citation type="journal article" date="2014" name="ISME J.">
        <title>Microbial stratification in low pH oxic and suboxic macroscopic growths along an acid mine drainage.</title>
        <authorList>
            <person name="Mendez-Garcia C."/>
            <person name="Mesa V."/>
            <person name="Sprenger R.R."/>
            <person name="Richter M."/>
            <person name="Diez M.S."/>
            <person name="Solano J."/>
            <person name="Bargiela R."/>
            <person name="Golyshina O.V."/>
            <person name="Manteca A."/>
            <person name="Ramos J.L."/>
            <person name="Gallego J.R."/>
            <person name="Llorente I."/>
            <person name="Martins Dos Santos V.A."/>
            <person name="Jensen O.N."/>
            <person name="Pelaez A.I."/>
            <person name="Sanchez J."/>
            <person name="Ferrer M."/>
        </authorList>
    </citation>
    <scope>NUCLEOTIDE SEQUENCE</scope>
</reference>
<dbReference type="InterPro" id="IPR013783">
    <property type="entry name" value="Ig-like_fold"/>
</dbReference>
<name>T0ZNP6_9ZZZZ</name>
<comment type="caution">
    <text evidence="2">The sequence shown here is derived from an EMBL/GenBank/DDBJ whole genome shotgun (WGS) entry which is preliminary data.</text>
</comment>
<dbReference type="InterPro" id="IPR000601">
    <property type="entry name" value="PKD_dom"/>
</dbReference>
<keyword evidence="2" id="KW-0378">Hydrolase</keyword>
<evidence type="ECO:0000259" key="1">
    <source>
        <dbReference type="PROSITE" id="PS50093"/>
    </source>
</evidence>
<dbReference type="PROSITE" id="PS51892">
    <property type="entry name" value="SUBTILASE"/>
    <property type="match status" value="1"/>
</dbReference>
<sequence length="192" mass="19696">MSEFCGNSNSAPEIAAVSALLLQAGLTPAEIENAIQTDSTNPASPGQWTGAWGYGIMNPVAALEQYATLPQPAIEEGASESTSVGTPLSLTGLCNQPRNLTVTGYAWNFGNGSTAATADVNPSWNQPGIYTVTFNCTDSQNLSGVTPATMRVTVTQPGGSSSGSGGFGLPDLLVLMLAAGCARRRRKRGALA</sequence>
<reference evidence="2" key="1">
    <citation type="submission" date="2013-08" db="EMBL/GenBank/DDBJ databases">
        <authorList>
            <person name="Mendez C."/>
            <person name="Richter M."/>
            <person name="Ferrer M."/>
            <person name="Sanchez J."/>
        </authorList>
    </citation>
    <scope>NUCLEOTIDE SEQUENCE</scope>
</reference>
<dbReference type="CDD" id="cd00146">
    <property type="entry name" value="PKD"/>
    <property type="match status" value="1"/>
</dbReference>
<dbReference type="Gene3D" id="2.60.40.10">
    <property type="entry name" value="Immunoglobulins"/>
    <property type="match status" value="1"/>
</dbReference>
<dbReference type="Pfam" id="PF18911">
    <property type="entry name" value="PKD_4"/>
    <property type="match status" value="1"/>
</dbReference>
<dbReference type="GO" id="GO:0006508">
    <property type="term" value="P:proteolysis"/>
    <property type="evidence" value="ECO:0007669"/>
    <property type="project" value="UniProtKB-KW"/>
</dbReference>
<dbReference type="PROSITE" id="PS50093">
    <property type="entry name" value="PKD"/>
    <property type="match status" value="1"/>
</dbReference>
<keyword evidence="2" id="KW-0645">Protease</keyword>
<feature type="domain" description="PKD" evidence="1">
    <location>
        <begin position="105"/>
        <end position="155"/>
    </location>
</feature>
<dbReference type="SUPFAM" id="SSF52743">
    <property type="entry name" value="Subtilisin-like"/>
    <property type="match status" value="1"/>
</dbReference>
<gene>
    <name evidence="2" type="ORF">B2A_14158</name>
</gene>
<dbReference type="InterPro" id="IPR035986">
    <property type="entry name" value="PKD_dom_sf"/>
</dbReference>